<evidence type="ECO:0008006" key="5">
    <source>
        <dbReference type="Google" id="ProtNLM"/>
    </source>
</evidence>
<keyword evidence="4" id="KW-1185">Reference proteome</keyword>
<organism evidence="3 4">
    <name type="scientific">Rhizophagus irregularis</name>
    <dbReference type="NCBI Taxonomy" id="588596"/>
    <lineage>
        <taxon>Eukaryota</taxon>
        <taxon>Fungi</taxon>
        <taxon>Fungi incertae sedis</taxon>
        <taxon>Mucoromycota</taxon>
        <taxon>Glomeromycotina</taxon>
        <taxon>Glomeromycetes</taxon>
        <taxon>Glomerales</taxon>
        <taxon>Glomeraceae</taxon>
        <taxon>Rhizophagus</taxon>
    </lineage>
</organism>
<feature type="compositionally biased region" description="Basic and acidic residues" evidence="1">
    <location>
        <begin position="844"/>
        <end position="856"/>
    </location>
</feature>
<sequence length="866" mass="98529">MMYPENKMMASLNCIFLGITAFSDSFTVSLYEKNNTENGEVDFDDLKIGHIKFLICREKDIKINNYNDLNLWKADFSYVYKLKELTEEQICNDSELLVPIFHFRDYFQDQGAVNKSLIFVQVPVTGPSQQGVSQVTLLEPNEIFENFLKSEHGQFLNKFIEKNDALPSYDSGMSSLKTSVPATSSGDRPSLLLHNLPGDDHKPITRVSEVQSAIAKAKTKNNILIFLGTSGCGKTRTCYELLCENWGLYFVASKQGNGGSSDIERISSAFNERKTQDFEKNREIAVGIVRCAILARLLILRYCMKNESFNKQRWLLIQVCQNIFGKIYNYDDDIFRVLMLKLIACPPLSVTALISEIYTKFDKETFIIVLDEIQVLETVDKGKFRSRTNEHEERSLLSPIVQAMKEPASSVSDNRCFIPCGTGLGILSLEEVLNTGILKPETDILKFTEFGEWQNIDDVKNYISKLVELTDHDYNDLYYRFRGRFRPIVTCVEDIIMGKSVTNVVDGNWNLLTKHETSKQSLYKQLSGIIERERPNHVKKINVLNLYKKVALVYYYSGSPFLFTNIDQMSIVESGFGRLRFVDPPTKSDLKKICDDDNMLEISSVDAESMFPAYAGENSLVAYVDEPFAIVALSNFFKNNGELPDEILEIMSIASNPSACGTLWQTYIPKEFEQMFNGEVNVSMMPIFSEIAKKYDLPAFCIGSPKLVKSSKQSMPLTKNATTSGYTLNEFFTESSDERPAFFIPDDRCGPDLIFFVKFEEVEVPVFVQIKLRYSIKTIAGALTYPADVRQESFVTNGPNGRYELRASQDKLIGIIDQENASTVFHKDHLRFLDVLKNTMKRKKTDEEEKTGEGSKSKKKQKRAKK</sequence>
<dbReference type="VEuPathDB" id="FungiDB:RhiirA1_463055"/>
<feature type="signal peptide" evidence="2">
    <location>
        <begin position="1"/>
        <end position="25"/>
    </location>
</feature>
<dbReference type="VEuPathDB" id="FungiDB:RhiirFUN_003946"/>
<keyword evidence="2" id="KW-0732">Signal</keyword>
<evidence type="ECO:0000313" key="3">
    <source>
        <dbReference type="EMBL" id="PKY58923.1"/>
    </source>
</evidence>
<dbReference type="AlphaFoldDB" id="A0A2I1HJ50"/>
<evidence type="ECO:0000256" key="2">
    <source>
        <dbReference type="SAM" id="SignalP"/>
    </source>
</evidence>
<proteinExistence type="predicted"/>
<accession>A0A2I1HJ50</accession>
<comment type="caution">
    <text evidence="3">The sequence shown here is derived from an EMBL/GenBank/DDBJ whole genome shotgun (WGS) entry which is preliminary data.</text>
</comment>
<protein>
    <recommendedName>
        <fullName evidence="5">Crinkler family protein</fullName>
    </recommendedName>
</protein>
<dbReference type="Proteomes" id="UP000234323">
    <property type="component" value="Unassembled WGS sequence"/>
</dbReference>
<feature type="compositionally biased region" description="Basic residues" evidence="1">
    <location>
        <begin position="857"/>
        <end position="866"/>
    </location>
</feature>
<dbReference type="VEuPathDB" id="FungiDB:FUN_014304"/>
<evidence type="ECO:0000256" key="1">
    <source>
        <dbReference type="SAM" id="MobiDB-lite"/>
    </source>
</evidence>
<name>A0A2I1HJ50_9GLOM</name>
<feature type="region of interest" description="Disordered" evidence="1">
    <location>
        <begin position="842"/>
        <end position="866"/>
    </location>
</feature>
<reference evidence="3 4" key="1">
    <citation type="submission" date="2015-10" db="EMBL/GenBank/DDBJ databases">
        <title>Genome analyses suggest a sexual origin of heterokaryosis in a supposedly ancient asexual fungus.</title>
        <authorList>
            <person name="Ropars J."/>
            <person name="Sedzielewska K."/>
            <person name="Noel J."/>
            <person name="Charron P."/>
            <person name="Farinelli L."/>
            <person name="Marton T."/>
            <person name="Kruger M."/>
            <person name="Pelin A."/>
            <person name="Brachmann A."/>
            <person name="Corradi N."/>
        </authorList>
    </citation>
    <scope>NUCLEOTIDE SEQUENCE [LARGE SCALE GENOMIC DNA]</scope>
    <source>
        <strain evidence="3 4">A4</strain>
    </source>
</reference>
<gene>
    <name evidence="3" type="ORF">RhiirA4_481247</name>
</gene>
<evidence type="ECO:0000313" key="4">
    <source>
        <dbReference type="Proteomes" id="UP000234323"/>
    </source>
</evidence>
<feature type="chain" id="PRO_5014122502" description="Crinkler family protein" evidence="2">
    <location>
        <begin position="26"/>
        <end position="866"/>
    </location>
</feature>
<dbReference type="EMBL" id="LLXI01003259">
    <property type="protein sequence ID" value="PKY58923.1"/>
    <property type="molecule type" value="Genomic_DNA"/>
</dbReference>